<sequence length="94" mass="9889">MSQKQKWVASTVVSAIAALTFHSAAVAQTAPAPEGAVPPPTIDSNEDGKPDAWDRDGNGVPDAWDVNGDGKPDRFDNDGDGKPDDPMEKKSKAE</sequence>
<evidence type="ECO:0000313" key="3">
    <source>
        <dbReference type="EMBL" id="MVZ96809.1"/>
    </source>
</evidence>
<feature type="chain" id="PRO_5026197741" description="EF-hand domain-containing protein" evidence="2">
    <location>
        <begin position="28"/>
        <end position="94"/>
    </location>
</feature>
<evidence type="ECO:0000256" key="1">
    <source>
        <dbReference type="SAM" id="MobiDB-lite"/>
    </source>
</evidence>
<protein>
    <recommendedName>
        <fullName evidence="5">EF-hand domain-containing protein</fullName>
    </recommendedName>
</protein>
<gene>
    <name evidence="3" type="ORF">EUU23_03710</name>
</gene>
<name>A0A6I4LVD4_9SPHN</name>
<evidence type="ECO:0008006" key="5">
    <source>
        <dbReference type="Google" id="ProtNLM"/>
    </source>
</evidence>
<dbReference type="Proteomes" id="UP000471147">
    <property type="component" value="Unassembled WGS sequence"/>
</dbReference>
<evidence type="ECO:0000313" key="4">
    <source>
        <dbReference type="Proteomes" id="UP000471147"/>
    </source>
</evidence>
<proteinExistence type="predicted"/>
<keyword evidence="4" id="KW-1185">Reference proteome</keyword>
<feature type="compositionally biased region" description="Basic and acidic residues" evidence="1">
    <location>
        <begin position="46"/>
        <end position="57"/>
    </location>
</feature>
<dbReference type="EMBL" id="SDWJ01000001">
    <property type="protein sequence ID" value="MVZ96809.1"/>
    <property type="molecule type" value="Genomic_DNA"/>
</dbReference>
<reference evidence="3 4" key="1">
    <citation type="submission" date="2019-01" db="EMBL/GenBank/DDBJ databases">
        <title>Sphingorhabdus lacus sp.nov., isolated from an oligotrophic freshwater lake.</title>
        <authorList>
            <person name="Park M."/>
        </authorList>
    </citation>
    <scope>NUCLEOTIDE SEQUENCE [LARGE SCALE GENOMIC DNA]</scope>
    <source>
        <strain evidence="3 4">IMCC26285</strain>
    </source>
</reference>
<evidence type="ECO:0000256" key="2">
    <source>
        <dbReference type="SAM" id="SignalP"/>
    </source>
</evidence>
<dbReference type="OrthoDB" id="7596106at2"/>
<accession>A0A6I4LVD4</accession>
<feature type="compositionally biased region" description="Basic and acidic residues" evidence="1">
    <location>
        <begin position="68"/>
        <end position="94"/>
    </location>
</feature>
<feature type="region of interest" description="Disordered" evidence="1">
    <location>
        <begin position="27"/>
        <end position="94"/>
    </location>
</feature>
<dbReference type="RefSeq" id="WP_160352754.1">
    <property type="nucleotide sequence ID" value="NZ_SDWJ01000001.1"/>
</dbReference>
<dbReference type="AlphaFoldDB" id="A0A6I4LVD4"/>
<comment type="caution">
    <text evidence="3">The sequence shown here is derived from an EMBL/GenBank/DDBJ whole genome shotgun (WGS) entry which is preliminary data.</text>
</comment>
<feature type="signal peptide" evidence="2">
    <location>
        <begin position="1"/>
        <end position="27"/>
    </location>
</feature>
<keyword evidence="2" id="KW-0732">Signal</keyword>
<organism evidence="3 4">
    <name type="scientific">Sphingorhabdus profundilacus</name>
    <dbReference type="NCBI Taxonomy" id="2509718"/>
    <lineage>
        <taxon>Bacteria</taxon>
        <taxon>Pseudomonadati</taxon>
        <taxon>Pseudomonadota</taxon>
        <taxon>Alphaproteobacteria</taxon>
        <taxon>Sphingomonadales</taxon>
        <taxon>Sphingomonadaceae</taxon>
        <taxon>Sphingorhabdus</taxon>
    </lineage>
</organism>